<dbReference type="RefSeq" id="WP_307681363.1">
    <property type="nucleotide sequence ID" value="NZ_JAURUP010000022.1"/>
</dbReference>
<evidence type="ECO:0000256" key="5">
    <source>
        <dbReference type="ARBA" id="ARBA00023235"/>
    </source>
</evidence>
<gene>
    <name evidence="7" type="ORF">J2S24_001958</name>
</gene>
<evidence type="ECO:0000256" key="1">
    <source>
        <dbReference type="ARBA" id="ARBA00001974"/>
    </source>
</evidence>
<keyword evidence="5 7" id="KW-0413">Isomerase</keyword>
<feature type="domain" description="UDP-galactopyranose mutase C-terminal" evidence="6">
    <location>
        <begin position="151"/>
        <end position="363"/>
    </location>
</feature>
<dbReference type="NCBIfam" id="TIGR00031">
    <property type="entry name" value="UDP-GALP_mutase"/>
    <property type="match status" value="1"/>
</dbReference>
<organism evidence="7 8">
    <name type="scientific">Thermoanaerobacter pentosaceus</name>
    <dbReference type="NCBI Taxonomy" id="694059"/>
    <lineage>
        <taxon>Bacteria</taxon>
        <taxon>Bacillati</taxon>
        <taxon>Bacillota</taxon>
        <taxon>Clostridia</taxon>
        <taxon>Thermoanaerobacterales</taxon>
        <taxon>Thermoanaerobacteraceae</taxon>
        <taxon>Thermoanaerobacter</taxon>
    </lineage>
</organism>
<keyword evidence="4" id="KW-0274">FAD</keyword>
<dbReference type="Pfam" id="PF03275">
    <property type="entry name" value="GLF"/>
    <property type="match status" value="1"/>
</dbReference>
<sequence length="382" mass="45678">MFSFIIVGAGLSGSVIAERIANVLNQKVLIIEKRNHIGGNCYDYKNENNIIIHKYGPHLFHTDYKEVFDYLSDFTDWQLYQHRVLAFIDGKKVPIPFNLNTLYEVFPKTLAEKLENKLLGKYQYNSKVPILDLLKEEDQDLKFLANYVYDKVFKNYTAKQWGLKLEEIDPQVTARVPIYISRDNRYFTDKYQAVPKQGYAKIFERMLNHPNIKIMLNTDFKEVVSIDFENKKIYFMGQEFKGRLIFTGMIDELFNFKYGYLPYRSLDLRFETIEKEYYQEAPVVNYPNDYDFTRITEFKHIHSTKSEKTTILKEYPKGYQPNRDIPYYPVFTKESQETYNMYKEEAEKFENLILVGRLAEYKYYDMDDVVKRSLEVFEEEIR</sequence>
<dbReference type="PANTHER" id="PTHR21197:SF0">
    <property type="entry name" value="UDP-GALACTOPYRANOSE MUTASE"/>
    <property type="match status" value="1"/>
</dbReference>
<comment type="caution">
    <text evidence="7">The sequence shown here is derived from an EMBL/GenBank/DDBJ whole genome shotgun (WGS) entry which is preliminary data.</text>
</comment>
<dbReference type="GO" id="GO:0008767">
    <property type="term" value="F:UDP-galactopyranose mutase activity"/>
    <property type="evidence" value="ECO:0007669"/>
    <property type="project" value="UniProtKB-EC"/>
</dbReference>
<comment type="similarity">
    <text evidence="2">Belongs to the UDP-galactopyranose/dTDP-fucopyranose mutase family.</text>
</comment>
<dbReference type="EMBL" id="JAURUP010000022">
    <property type="protein sequence ID" value="MDP9751447.1"/>
    <property type="molecule type" value="Genomic_DNA"/>
</dbReference>
<evidence type="ECO:0000313" key="7">
    <source>
        <dbReference type="EMBL" id="MDP9751447.1"/>
    </source>
</evidence>
<dbReference type="SUPFAM" id="SSF51971">
    <property type="entry name" value="Nucleotide-binding domain"/>
    <property type="match status" value="1"/>
</dbReference>
<dbReference type="Pfam" id="PF13450">
    <property type="entry name" value="NAD_binding_8"/>
    <property type="match status" value="1"/>
</dbReference>
<keyword evidence="3" id="KW-0285">Flavoprotein</keyword>
<protein>
    <submittedName>
        <fullName evidence="7">UDP-galactopyranose mutase</fullName>
        <ecNumber evidence="7">5.4.99.9</ecNumber>
    </submittedName>
</protein>
<evidence type="ECO:0000256" key="2">
    <source>
        <dbReference type="ARBA" id="ARBA00009321"/>
    </source>
</evidence>
<dbReference type="Proteomes" id="UP001223886">
    <property type="component" value="Unassembled WGS sequence"/>
</dbReference>
<evidence type="ECO:0000313" key="8">
    <source>
        <dbReference type="Proteomes" id="UP001223886"/>
    </source>
</evidence>
<dbReference type="InterPro" id="IPR015899">
    <property type="entry name" value="UDP-GalPyranose_mutase_C"/>
</dbReference>
<dbReference type="SUPFAM" id="SSF54373">
    <property type="entry name" value="FAD-linked reductases, C-terminal domain"/>
    <property type="match status" value="1"/>
</dbReference>
<dbReference type="EC" id="5.4.99.9" evidence="7"/>
<dbReference type="PANTHER" id="PTHR21197">
    <property type="entry name" value="UDP-GALACTOPYRANOSE MUTASE"/>
    <property type="match status" value="1"/>
</dbReference>
<accession>A0ABT9M5U5</accession>
<evidence type="ECO:0000259" key="6">
    <source>
        <dbReference type="Pfam" id="PF03275"/>
    </source>
</evidence>
<evidence type="ECO:0000256" key="3">
    <source>
        <dbReference type="ARBA" id="ARBA00022630"/>
    </source>
</evidence>
<reference evidence="7 8" key="1">
    <citation type="submission" date="2023-07" db="EMBL/GenBank/DDBJ databases">
        <title>Genomic Encyclopedia of Type Strains, Phase IV (KMG-IV): sequencing the most valuable type-strain genomes for metagenomic binning, comparative biology and taxonomic classification.</title>
        <authorList>
            <person name="Goeker M."/>
        </authorList>
    </citation>
    <scope>NUCLEOTIDE SEQUENCE [LARGE SCALE GENOMIC DNA]</scope>
    <source>
        <strain evidence="7 8">DSM 25963</strain>
    </source>
</reference>
<keyword evidence="8" id="KW-1185">Reference proteome</keyword>
<dbReference type="Gene3D" id="3.40.50.720">
    <property type="entry name" value="NAD(P)-binding Rossmann-like Domain"/>
    <property type="match status" value="3"/>
</dbReference>
<proteinExistence type="inferred from homology"/>
<evidence type="ECO:0000256" key="4">
    <source>
        <dbReference type="ARBA" id="ARBA00022827"/>
    </source>
</evidence>
<comment type="cofactor">
    <cofactor evidence="1">
        <name>FAD</name>
        <dbReference type="ChEBI" id="CHEBI:57692"/>
    </cofactor>
</comment>
<dbReference type="InterPro" id="IPR004379">
    <property type="entry name" value="UDP-GALP_mutase"/>
</dbReference>
<name>A0ABT9M5U5_9THEO</name>